<dbReference type="RefSeq" id="YP_010528139.1">
    <property type="nucleotide sequence ID" value="NC_067747.1"/>
</dbReference>
<keyword evidence="1" id="KW-0812">Transmembrane</keyword>
<gene>
    <name evidence="2" type="primary">ATP8</name>
</gene>
<dbReference type="GeneID" id="76331595"/>
<keyword evidence="1" id="KW-0472">Membrane</keyword>
<protein>
    <submittedName>
        <fullName evidence="2">ATP synthase F0 subunit 8</fullName>
    </submittedName>
</protein>
<reference evidence="2" key="1">
    <citation type="submission" date="2020-10" db="EMBL/GenBank/DDBJ databases">
        <title>Nearly complete mitochondrial genome of Cimbex luteus (Hymenoptera: Cimbicidae) and phylogenetic analysis.</title>
        <authorList>
            <person name="Yan Y."/>
        </authorList>
    </citation>
    <scope>NUCLEOTIDE SEQUENCE</scope>
</reference>
<feature type="transmembrane region" description="Helical" evidence="1">
    <location>
        <begin position="12"/>
        <end position="31"/>
    </location>
</feature>
<accession>A0A7T1FUV8</accession>
<keyword evidence="2" id="KW-0496">Mitochondrion</keyword>
<geneLocation type="mitochondrion" evidence="2"/>
<dbReference type="CTD" id="4509"/>
<dbReference type="EMBL" id="MW136447">
    <property type="protein sequence ID" value="QPM99415.2"/>
    <property type="molecule type" value="Genomic_DNA"/>
</dbReference>
<sequence>MPQMYPLNWLSHYCYFISLVFLSMLLHYFNYNINTKYFIKNNNNNILMNKKTKTLKWKW</sequence>
<proteinExistence type="predicted"/>
<keyword evidence="1" id="KW-1133">Transmembrane helix</keyword>
<organism evidence="2">
    <name type="scientific">Cimbex luteus</name>
    <dbReference type="NCBI Taxonomy" id="1384799"/>
    <lineage>
        <taxon>Eukaryota</taxon>
        <taxon>Metazoa</taxon>
        <taxon>Ecdysozoa</taxon>
        <taxon>Arthropoda</taxon>
        <taxon>Hexapoda</taxon>
        <taxon>Insecta</taxon>
        <taxon>Pterygota</taxon>
        <taxon>Neoptera</taxon>
        <taxon>Endopterygota</taxon>
        <taxon>Hymenoptera</taxon>
        <taxon>Tenthredinoidea</taxon>
        <taxon>Cimbicidae</taxon>
        <taxon>Cimbex</taxon>
    </lineage>
</organism>
<dbReference type="AlphaFoldDB" id="A0A7T1FUV8"/>
<evidence type="ECO:0000256" key="1">
    <source>
        <dbReference type="SAM" id="Phobius"/>
    </source>
</evidence>
<evidence type="ECO:0000313" key="2">
    <source>
        <dbReference type="EMBL" id="QPM99415.2"/>
    </source>
</evidence>
<name>A0A7T1FUV8_9HYME</name>